<evidence type="ECO:0000313" key="2">
    <source>
        <dbReference type="Proteomes" id="UP001652628"/>
    </source>
</evidence>
<feature type="compositionally biased region" description="Polar residues" evidence="1">
    <location>
        <begin position="343"/>
        <end position="384"/>
    </location>
</feature>
<name>A0AB40A296_DROSZ</name>
<feature type="region of interest" description="Disordered" evidence="1">
    <location>
        <begin position="625"/>
        <end position="684"/>
    </location>
</feature>
<sequence>MCDPCRCLRRCISCHGGCCPISSCCARPCPINTRNCRVVFPGEYQKFSDMVPPSFLQKQPKSPKRKKRSKSCTPCVERCKEPCADICKETSEDCEKEKDGNEQQNPEEFGQDNDAGYGYGAPGVGFHGVPGAGFGFQPGQPTIIPCYGTYGPAGNAMIFGIPPPNQYGNFGVPGPMVLPVAQSSAVGQGDARRSRGPPAAGLPTQYSSKFNPCTGEVYQCGNQQISAGRPTEMVQGPSYNQFCEGIGMNLGPNSGYNPFNGPHSIDPRQVMSNNIFAGVPAAYGQQSQAMNFGPNNQSYNYNVEQRSLDSRPVPQSQPSTGQVRQGGARSKSVGQPSEFRGTQAFNQQHPGTHSGPNNLNNHHSQGKTTFDLRSTGQAKSSVVHNDNRSKSQRQRNESRGRTIDKPSELRGAKAPNNGGGRTLDPKSDPRCMPTGGQLRQGDTRTHDSRRRNKSMGAPFNRQPESNIVYTQNSVGMGIDPSNQYYPYNDCAPLNATFVHQLSLSNEQPRLDNERPTSAKTRNVSKERPEKSKNSTKCQSSKKGSERPSTKQPIKCYCTRFDPHNQYYPYYISEESECPPPENARAAKEKAQKKDCSELLSRITESCPPCDLQKWCHLLMPKAKSKDQVKPAAKKKNNSNGASKSKFKAKMSKQDSKEMIGGVSYPQTPNNAEEPASSAGDEAEGPEEANCPGGCKSPCPTAPPKPEMKNCGCSANLPVENESQPSPCGPCPVTSGCTARCNPCPWSWHYNPCNGCYYYCANRCNGCCNCCNYCCSPCGCCGGNAPPQLEKIPPKPKPKERPDNMTSSRRNSAGTTVNFDSIFNDPGFCGLPPPPGVPMQSVSTLPGYRPTAPPHFSSPYSGRWEAGGVDINRSNQRDNRSPSNITCMRHG</sequence>
<dbReference type="GeneID" id="108007275"/>
<accession>A0AB40A296</accession>
<gene>
    <name evidence="3" type="primary">LOC108007275</name>
</gene>
<evidence type="ECO:0000313" key="3">
    <source>
        <dbReference type="RefSeq" id="XP_036670441.3"/>
    </source>
</evidence>
<evidence type="ECO:0000256" key="1">
    <source>
        <dbReference type="SAM" id="MobiDB-lite"/>
    </source>
</evidence>
<dbReference type="RefSeq" id="XP_036670441.3">
    <property type="nucleotide sequence ID" value="XM_036814546.3"/>
</dbReference>
<dbReference type="Proteomes" id="UP001652628">
    <property type="component" value="Chromosome 3"/>
</dbReference>
<protein>
    <submittedName>
        <fullName evidence="3">Uncharacterized protein</fullName>
    </submittedName>
</protein>
<feature type="region of interest" description="Disordered" evidence="1">
    <location>
        <begin position="306"/>
        <end position="466"/>
    </location>
</feature>
<feature type="compositionally biased region" description="Basic and acidic residues" evidence="1">
    <location>
        <begin position="523"/>
        <end position="532"/>
    </location>
</feature>
<feature type="region of interest" description="Disordered" evidence="1">
    <location>
        <begin position="505"/>
        <end position="550"/>
    </location>
</feature>
<feature type="compositionally biased region" description="Polar residues" evidence="1">
    <location>
        <begin position="313"/>
        <end position="323"/>
    </location>
</feature>
<feature type="compositionally biased region" description="Polar residues" evidence="1">
    <location>
        <begin position="880"/>
        <end position="890"/>
    </location>
</feature>
<proteinExistence type="predicted"/>
<organism evidence="2 3">
    <name type="scientific">Drosophila suzukii</name>
    <name type="common">Spotted-wing drosophila fruit fly</name>
    <dbReference type="NCBI Taxonomy" id="28584"/>
    <lineage>
        <taxon>Eukaryota</taxon>
        <taxon>Metazoa</taxon>
        <taxon>Ecdysozoa</taxon>
        <taxon>Arthropoda</taxon>
        <taxon>Hexapoda</taxon>
        <taxon>Insecta</taxon>
        <taxon>Pterygota</taxon>
        <taxon>Neoptera</taxon>
        <taxon>Endopterygota</taxon>
        <taxon>Diptera</taxon>
        <taxon>Brachycera</taxon>
        <taxon>Muscomorpha</taxon>
        <taxon>Ephydroidea</taxon>
        <taxon>Drosophilidae</taxon>
        <taxon>Drosophila</taxon>
        <taxon>Sophophora</taxon>
    </lineage>
</organism>
<keyword evidence="2" id="KW-1185">Reference proteome</keyword>
<feature type="compositionally biased region" description="Basic and acidic residues" evidence="1">
    <location>
        <begin position="385"/>
        <end position="411"/>
    </location>
</feature>
<reference evidence="3" key="1">
    <citation type="submission" date="2025-08" db="UniProtKB">
        <authorList>
            <consortium name="RefSeq"/>
        </authorList>
    </citation>
    <scope>IDENTIFICATION</scope>
</reference>
<feature type="region of interest" description="Disordered" evidence="1">
    <location>
        <begin position="791"/>
        <end position="816"/>
    </location>
</feature>
<feature type="region of interest" description="Disordered" evidence="1">
    <location>
        <begin position="96"/>
        <end position="116"/>
    </location>
</feature>
<feature type="compositionally biased region" description="Polar residues" evidence="1">
    <location>
        <begin position="803"/>
        <end position="816"/>
    </location>
</feature>
<feature type="region of interest" description="Disordered" evidence="1">
    <location>
        <begin position="855"/>
        <end position="890"/>
    </location>
</feature>
<dbReference type="AlphaFoldDB" id="A0AB40A296"/>